<dbReference type="SUPFAM" id="SSF52058">
    <property type="entry name" value="L domain-like"/>
    <property type="match status" value="1"/>
</dbReference>
<evidence type="ECO:0000259" key="1">
    <source>
        <dbReference type="PROSITE" id="PS50181"/>
    </source>
</evidence>
<dbReference type="EMBL" id="SDMP01000018">
    <property type="protein sequence ID" value="RYQ98365.1"/>
    <property type="molecule type" value="Genomic_DNA"/>
</dbReference>
<keyword evidence="3" id="KW-1185">Reference proteome</keyword>
<dbReference type="Proteomes" id="UP000289738">
    <property type="component" value="Chromosome B08"/>
</dbReference>
<reference evidence="2 3" key="1">
    <citation type="submission" date="2019-01" db="EMBL/GenBank/DDBJ databases">
        <title>Sequencing of cultivated peanut Arachis hypogaea provides insights into genome evolution and oil improvement.</title>
        <authorList>
            <person name="Chen X."/>
        </authorList>
    </citation>
    <scope>NUCLEOTIDE SEQUENCE [LARGE SCALE GENOMIC DNA]</scope>
    <source>
        <strain evidence="3">cv. Fuhuasheng</strain>
        <tissue evidence="2">Leaves</tissue>
    </source>
</reference>
<dbReference type="STRING" id="3818.A0A444Y8Z1"/>
<dbReference type="InterPro" id="IPR001810">
    <property type="entry name" value="F-box_dom"/>
</dbReference>
<dbReference type="PANTHER" id="PTHR34145">
    <property type="entry name" value="OS02G0105600 PROTEIN"/>
    <property type="match status" value="1"/>
</dbReference>
<dbReference type="InterPro" id="IPR036047">
    <property type="entry name" value="F-box-like_dom_sf"/>
</dbReference>
<dbReference type="SUPFAM" id="SSF81383">
    <property type="entry name" value="F-box domain"/>
    <property type="match status" value="1"/>
</dbReference>
<sequence length="590" mass="68106">MVSGGVQMQTCLGRKRKLKQEDSFNLVEEGSRHNEIPGEKDLNQMDQSIQSIDRISQLPDHVIHHIFAQLRNVDDAVRTSVLSKRWRALWHSYAVLVFDERKFIAGIRHGNSYNKKKRFKDYVSNSLQTRIEENPDIQKLVLHMTSFNLKAAPQVDHWLSIASGMCIKELDLHFGIKNSRRYSLPETFFVSRTLTGIKLSGCKLDACDNIMLPQLRRLCLQKIDLAEHNVQNFISGCHSIEDLRFIECSGLKNLQVSNLLRLNRVDVHHCKQLNTVDLSAPNLDTFWYRGKKSTSCKVNLEGCNSLRRLSLDHPQVTREFCKNEISKFPLLENLDLSLPDKMKHVTISNPQLRRIVLKGSSKLSFVLIDTPNLLSFEYKGETMPYVRIDPFCLRDAKLSLESRDQDIVHGDRFWFLARAFIHKFDSKGFKLVLQSSKNIAIHEDLTNISLPPLPDLSIKIFKSPSARLEDIVYSSLRTHPVLVTIISPRGSDFLKLVYTMIRFRGQDPICCNYSTPSNKCWRHFLKDVKIKNLNGEEFEVGDDKCAPHSSTWCNWCKSLYASRSCQMINLRLFWSFRLQHVETAETLQNL</sequence>
<dbReference type="Gene3D" id="3.80.10.10">
    <property type="entry name" value="Ribonuclease Inhibitor"/>
    <property type="match status" value="1"/>
</dbReference>
<dbReference type="InterPro" id="IPR053772">
    <property type="entry name" value="At1g61320/At1g61330-like"/>
</dbReference>
<dbReference type="Pfam" id="PF23622">
    <property type="entry name" value="LRR_At1g61320_AtMIF1"/>
    <property type="match status" value="1"/>
</dbReference>
<organism evidence="2 3">
    <name type="scientific">Arachis hypogaea</name>
    <name type="common">Peanut</name>
    <dbReference type="NCBI Taxonomy" id="3818"/>
    <lineage>
        <taxon>Eukaryota</taxon>
        <taxon>Viridiplantae</taxon>
        <taxon>Streptophyta</taxon>
        <taxon>Embryophyta</taxon>
        <taxon>Tracheophyta</taxon>
        <taxon>Spermatophyta</taxon>
        <taxon>Magnoliopsida</taxon>
        <taxon>eudicotyledons</taxon>
        <taxon>Gunneridae</taxon>
        <taxon>Pentapetalae</taxon>
        <taxon>rosids</taxon>
        <taxon>fabids</taxon>
        <taxon>Fabales</taxon>
        <taxon>Fabaceae</taxon>
        <taxon>Papilionoideae</taxon>
        <taxon>50 kb inversion clade</taxon>
        <taxon>dalbergioids sensu lato</taxon>
        <taxon>Dalbergieae</taxon>
        <taxon>Pterocarpus clade</taxon>
        <taxon>Arachis</taxon>
    </lineage>
</organism>
<dbReference type="PROSITE" id="PS50181">
    <property type="entry name" value="FBOX"/>
    <property type="match status" value="1"/>
</dbReference>
<feature type="domain" description="F-box" evidence="1">
    <location>
        <begin position="52"/>
        <end position="101"/>
    </location>
</feature>
<dbReference type="OrthoDB" id="1901752at2759"/>
<dbReference type="Gramene" id="arahy.Tifrunner.gnm2.ann2.Ah18g022400.1">
    <property type="protein sequence ID" value="arahy.Tifrunner.gnm2.ann2.Ah18g022400.1-CDS"/>
    <property type="gene ID" value="arahy.Tifrunner.gnm2.ann2.Ah18g022400"/>
</dbReference>
<comment type="caution">
    <text evidence="2">The sequence shown here is derived from an EMBL/GenBank/DDBJ whole genome shotgun (WGS) entry which is preliminary data.</text>
</comment>
<dbReference type="Gene3D" id="1.20.1280.50">
    <property type="match status" value="1"/>
</dbReference>
<dbReference type="AlphaFoldDB" id="A0A444Y8Z1"/>
<dbReference type="InterPro" id="IPR032675">
    <property type="entry name" value="LRR_dom_sf"/>
</dbReference>
<dbReference type="Pfam" id="PF00646">
    <property type="entry name" value="F-box"/>
    <property type="match status" value="1"/>
</dbReference>
<evidence type="ECO:0000313" key="3">
    <source>
        <dbReference type="Proteomes" id="UP000289738"/>
    </source>
</evidence>
<proteinExistence type="predicted"/>
<dbReference type="InterPro" id="IPR055357">
    <property type="entry name" value="LRR_At1g61320_AtMIF1"/>
</dbReference>
<gene>
    <name evidence="2" type="ORF">Ahy_B08g094411</name>
</gene>
<dbReference type="PANTHER" id="PTHR34145:SF28">
    <property type="entry name" value="F-BOX DOMAIN-CONTAINING PROTEIN"/>
    <property type="match status" value="1"/>
</dbReference>
<protein>
    <recommendedName>
        <fullName evidence="1">F-box domain-containing protein</fullName>
    </recommendedName>
</protein>
<evidence type="ECO:0000313" key="2">
    <source>
        <dbReference type="EMBL" id="RYQ98365.1"/>
    </source>
</evidence>
<name>A0A444Y8Z1_ARAHY</name>
<accession>A0A444Y8Z1</accession>